<organism evidence="2 3">
    <name type="scientific">Saccharothrix carnea</name>
    <dbReference type="NCBI Taxonomy" id="1280637"/>
    <lineage>
        <taxon>Bacteria</taxon>
        <taxon>Bacillati</taxon>
        <taxon>Actinomycetota</taxon>
        <taxon>Actinomycetes</taxon>
        <taxon>Pseudonocardiales</taxon>
        <taxon>Pseudonocardiaceae</taxon>
        <taxon>Saccharothrix</taxon>
    </lineage>
</organism>
<comment type="caution">
    <text evidence="2">The sequence shown here is derived from an EMBL/GenBank/DDBJ whole genome shotgun (WGS) entry which is preliminary data.</text>
</comment>
<dbReference type="PROSITE" id="PS51257">
    <property type="entry name" value="PROKAR_LIPOPROTEIN"/>
    <property type="match status" value="1"/>
</dbReference>
<dbReference type="AlphaFoldDB" id="A0A2P8IC65"/>
<accession>A0A2P8IC65</accession>
<reference evidence="2 3" key="1">
    <citation type="submission" date="2018-03" db="EMBL/GenBank/DDBJ databases">
        <title>Genomic Encyclopedia of Type Strains, Phase III (KMG-III): the genomes of soil and plant-associated and newly described type strains.</title>
        <authorList>
            <person name="Whitman W."/>
        </authorList>
    </citation>
    <scope>NUCLEOTIDE SEQUENCE [LARGE SCALE GENOMIC DNA]</scope>
    <source>
        <strain evidence="2 3">CGMCC 4.7097</strain>
    </source>
</reference>
<feature type="transmembrane region" description="Helical" evidence="1">
    <location>
        <begin position="7"/>
        <end position="27"/>
    </location>
</feature>
<keyword evidence="3" id="KW-1185">Reference proteome</keyword>
<keyword evidence="1" id="KW-1133">Transmembrane helix</keyword>
<evidence type="ECO:0000256" key="1">
    <source>
        <dbReference type="SAM" id="Phobius"/>
    </source>
</evidence>
<keyword evidence="1" id="KW-0812">Transmembrane</keyword>
<gene>
    <name evidence="2" type="ORF">B0I31_104352</name>
</gene>
<keyword evidence="1" id="KW-0472">Membrane</keyword>
<name>A0A2P8IC65_SACCR</name>
<feature type="transmembrane region" description="Helical" evidence="1">
    <location>
        <begin position="73"/>
        <end position="93"/>
    </location>
</feature>
<protein>
    <submittedName>
        <fullName evidence="2">Uncharacterized protein DUF4267</fullName>
    </submittedName>
</protein>
<proteinExistence type="predicted"/>
<dbReference type="RefSeq" id="WP_106615742.1">
    <property type="nucleotide sequence ID" value="NZ_PYAX01000004.1"/>
</dbReference>
<dbReference type="Pfam" id="PF14087">
    <property type="entry name" value="DUF4267"/>
    <property type="match status" value="1"/>
</dbReference>
<evidence type="ECO:0000313" key="3">
    <source>
        <dbReference type="Proteomes" id="UP000241118"/>
    </source>
</evidence>
<dbReference type="Proteomes" id="UP000241118">
    <property type="component" value="Unassembled WGS sequence"/>
</dbReference>
<evidence type="ECO:0000313" key="2">
    <source>
        <dbReference type="EMBL" id="PSL56061.1"/>
    </source>
</evidence>
<dbReference type="EMBL" id="PYAX01000004">
    <property type="protein sequence ID" value="PSL56061.1"/>
    <property type="molecule type" value="Genomic_DNA"/>
</dbReference>
<feature type="transmembrane region" description="Helical" evidence="1">
    <location>
        <begin position="99"/>
        <end position="122"/>
    </location>
</feature>
<feature type="transmembrane region" description="Helical" evidence="1">
    <location>
        <begin position="47"/>
        <end position="68"/>
    </location>
</feature>
<sequence>MSHHRVNTGLAVLVVLAGCYFGLSFLLDPQNSAAGFGIDPWPEGNGYFVVKGVRDLAYALTALILLLLRHRRALGWVVLADAIIPIGDCVAVMTNGGTVAYALMVHGSAAVLVLTVAASLLWETRKRETLRQETPQRETPRQEIPQR</sequence>
<dbReference type="OrthoDB" id="119790at2"/>
<dbReference type="InterPro" id="IPR025363">
    <property type="entry name" value="DUF4267"/>
</dbReference>